<dbReference type="AlphaFoldDB" id="A0A935CC77"/>
<evidence type="ECO:0000313" key="11">
    <source>
        <dbReference type="Proteomes" id="UP000718281"/>
    </source>
</evidence>
<feature type="transmembrane region" description="Helical" evidence="8">
    <location>
        <begin position="207"/>
        <end position="227"/>
    </location>
</feature>
<dbReference type="Proteomes" id="UP000718281">
    <property type="component" value="Unassembled WGS sequence"/>
</dbReference>
<evidence type="ECO:0000259" key="9">
    <source>
        <dbReference type="PROSITE" id="PS50156"/>
    </source>
</evidence>
<comment type="similarity">
    <text evidence="2">Belongs to the resistance-nodulation-cell division (RND) (TC 2.A.6) family. MmpL subfamily.</text>
</comment>
<keyword evidence="6 8" id="KW-0472">Membrane</keyword>
<name>A0A935CC77_9MICO</name>
<organism evidence="10 11">
    <name type="scientific">Candidatus Phosphoribacter hodrii</name>
    <dbReference type="NCBI Taxonomy" id="2953743"/>
    <lineage>
        <taxon>Bacteria</taxon>
        <taxon>Bacillati</taxon>
        <taxon>Actinomycetota</taxon>
        <taxon>Actinomycetes</taxon>
        <taxon>Micrococcales</taxon>
        <taxon>Dermatophilaceae</taxon>
        <taxon>Candidatus Phosphoribacter</taxon>
    </lineage>
</organism>
<dbReference type="InterPro" id="IPR050545">
    <property type="entry name" value="Mycobact_MmpL"/>
</dbReference>
<keyword evidence="3" id="KW-1003">Cell membrane</keyword>
<comment type="subcellular location">
    <subcellularLocation>
        <location evidence="1">Cell membrane</location>
        <topology evidence="1">Multi-pass membrane protein</topology>
    </subcellularLocation>
</comment>
<dbReference type="PANTHER" id="PTHR33406:SF11">
    <property type="entry name" value="MEMBRANE PROTEIN SCO6666-RELATED"/>
    <property type="match status" value="1"/>
</dbReference>
<feature type="transmembrane region" description="Helical" evidence="8">
    <location>
        <begin position="312"/>
        <end position="337"/>
    </location>
</feature>
<proteinExistence type="inferred from homology"/>
<feature type="transmembrane region" description="Helical" evidence="8">
    <location>
        <begin position="602"/>
        <end position="625"/>
    </location>
</feature>
<feature type="region of interest" description="Disordered" evidence="7">
    <location>
        <begin position="727"/>
        <end position="766"/>
    </location>
</feature>
<evidence type="ECO:0000256" key="1">
    <source>
        <dbReference type="ARBA" id="ARBA00004651"/>
    </source>
</evidence>
<feature type="transmembrane region" description="Helical" evidence="8">
    <location>
        <begin position="369"/>
        <end position="393"/>
    </location>
</feature>
<evidence type="ECO:0000256" key="5">
    <source>
        <dbReference type="ARBA" id="ARBA00022989"/>
    </source>
</evidence>
<gene>
    <name evidence="10" type="ORF">IPF40_01640</name>
</gene>
<feature type="transmembrane region" description="Helical" evidence="8">
    <location>
        <begin position="537"/>
        <end position="559"/>
    </location>
</feature>
<sequence length="766" mass="79503">MIDTFITTVMRRARAILITSLVILVAAAALGVGAISRLQSGGFDDPSAESAQAATALAEKLGRPTANFLLLVTAPSGATVDDAVVADVGRAAVSRLDAEPGVDVVADFWSAPAGAAAALRGSGGRTALVVAHIDGDEDDYRERIATLQPAYTTTSPEGVTVQTGGAAQTVTDITLQVKKDFALAEALAIPATLLLLVVVFGSFIAGLLPMLVGAYAMVGTLAVLRILTAVTDVSIFSLNLTTALGLGLGIDYALLVVNRFREELQSGDDVEGALRATMHTAGRTVVYSAITVAVALGALLAFPMYFLRSFAYAGIAVTLLTAGVSLVVLPAALRLLGHRAAYRRFGKPTRYAAAGLWSRVATVVMRRPVLTAAPVVVLLGVLAAPLAGVSFGLPDDRSIPVSHSQGRAVAEVLRSDFTSRESEAITVVFPDGAPERTDRPTLAAYGASLSVLPSVSRVDTPVGTYVRGARVSGPRPDLLSDSAAAVLVIPDVEVYSQAAQDLVTAIRRADAPAAPLVGGPTARFVDVNASIASRLPLVGALIALTTFLVIFFFTGSIVLPVKALLTNAATIAAVLGVMVWVFQEGHGSGLLGFTPTPLSVSIPPLMFCLAFGLSMDYEVFLLGRIKEARDRGLDDTAAVASGLGSTGRIVTAAAALMSVTFLAFSTSKVSFIQMLGLGCALAILLDATLVRGVLVPALMRLMGRWNWWAPAPLVRLHERIAPAPEGLPRPLGLARTGTDASRRNAGDARGEHHPNTAGEAMSGTVR</sequence>
<evidence type="ECO:0000256" key="3">
    <source>
        <dbReference type="ARBA" id="ARBA00022475"/>
    </source>
</evidence>
<dbReference type="GO" id="GO:0005886">
    <property type="term" value="C:plasma membrane"/>
    <property type="evidence" value="ECO:0007669"/>
    <property type="project" value="UniProtKB-SubCell"/>
</dbReference>
<reference evidence="10 11" key="1">
    <citation type="submission" date="2020-10" db="EMBL/GenBank/DDBJ databases">
        <title>Connecting structure to function with the recovery of over 1000 high-quality activated sludge metagenome-assembled genomes encoding full-length rRNA genes using long-read sequencing.</title>
        <authorList>
            <person name="Singleton C.M."/>
            <person name="Petriglieri F."/>
            <person name="Kristensen J.M."/>
            <person name="Kirkegaard R.H."/>
            <person name="Michaelsen T.Y."/>
            <person name="Andersen M.H."/>
            <person name="Karst S.M."/>
            <person name="Dueholm M.S."/>
            <person name="Nielsen P.H."/>
            <person name="Albertsen M."/>
        </authorList>
    </citation>
    <scope>NUCLEOTIDE SEQUENCE [LARGE SCALE GENOMIC DNA]</scope>
    <source>
        <strain evidence="10">AalE_18-Q3-R2-46_BAT3C.188</strain>
    </source>
</reference>
<dbReference type="InterPro" id="IPR000731">
    <property type="entry name" value="SSD"/>
</dbReference>
<dbReference type="PANTHER" id="PTHR33406">
    <property type="entry name" value="MEMBRANE PROTEIN MJ1562-RELATED"/>
    <property type="match status" value="1"/>
</dbReference>
<feature type="transmembrane region" description="Helical" evidence="8">
    <location>
        <begin position="564"/>
        <end position="582"/>
    </location>
</feature>
<dbReference type="SUPFAM" id="SSF82866">
    <property type="entry name" value="Multidrug efflux transporter AcrB transmembrane domain"/>
    <property type="match status" value="2"/>
</dbReference>
<dbReference type="Gene3D" id="1.20.1640.10">
    <property type="entry name" value="Multidrug efflux transporter AcrB transmembrane domain"/>
    <property type="match status" value="2"/>
</dbReference>
<evidence type="ECO:0000256" key="7">
    <source>
        <dbReference type="SAM" id="MobiDB-lite"/>
    </source>
</evidence>
<feature type="transmembrane region" description="Helical" evidence="8">
    <location>
        <begin position="285"/>
        <end position="306"/>
    </location>
</feature>
<feature type="transmembrane region" description="Helical" evidence="8">
    <location>
        <begin position="670"/>
        <end position="694"/>
    </location>
</feature>
<evidence type="ECO:0000256" key="2">
    <source>
        <dbReference type="ARBA" id="ARBA00010157"/>
    </source>
</evidence>
<feature type="transmembrane region" description="Helical" evidence="8">
    <location>
        <begin position="233"/>
        <end position="257"/>
    </location>
</feature>
<evidence type="ECO:0000256" key="6">
    <source>
        <dbReference type="ARBA" id="ARBA00023136"/>
    </source>
</evidence>
<feature type="domain" description="SSD" evidence="9">
    <location>
        <begin position="204"/>
        <end position="335"/>
    </location>
</feature>
<comment type="caution">
    <text evidence="10">The sequence shown here is derived from an EMBL/GenBank/DDBJ whole genome shotgun (WGS) entry which is preliminary data.</text>
</comment>
<evidence type="ECO:0000313" key="10">
    <source>
        <dbReference type="EMBL" id="MBK6299794.1"/>
    </source>
</evidence>
<dbReference type="PROSITE" id="PS50156">
    <property type="entry name" value="SSD"/>
    <property type="match status" value="1"/>
</dbReference>
<evidence type="ECO:0000256" key="8">
    <source>
        <dbReference type="SAM" id="Phobius"/>
    </source>
</evidence>
<keyword evidence="5 8" id="KW-1133">Transmembrane helix</keyword>
<keyword evidence="4 8" id="KW-0812">Transmembrane</keyword>
<dbReference type="Pfam" id="PF03176">
    <property type="entry name" value="MMPL"/>
    <property type="match status" value="2"/>
</dbReference>
<feature type="transmembrane region" description="Helical" evidence="8">
    <location>
        <begin position="637"/>
        <end position="664"/>
    </location>
</feature>
<evidence type="ECO:0000256" key="4">
    <source>
        <dbReference type="ARBA" id="ARBA00022692"/>
    </source>
</evidence>
<accession>A0A935CC77</accession>
<feature type="transmembrane region" description="Helical" evidence="8">
    <location>
        <begin position="181"/>
        <end position="200"/>
    </location>
</feature>
<dbReference type="EMBL" id="JADIXZ010000001">
    <property type="protein sequence ID" value="MBK6299794.1"/>
    <property type="molecule type" value="Genomic_DNA"/>
</dbReference>
<dbReference type="InterPro" id="IPR004869">
    <property type="entry name" value="MMPL_dom"/>
</dbReference>
<protein>
    <submittedName>
        <fullName evidence="10">MMPL family transporter</fullName>
    </submittedName>
</protein>
<feature type="compositionally biased region" description="Basic and acidic residues" evidence="7">
    <location>
        <begin position="740"/>
        <end position="754"/>
    </location>
</feature>